<feature type="domain" description="YcaO" evidence="1">
    <location>
        <begin position="43"/>
        <end position="383"/>
    </location>
</feature>
<organism evidence="2 3">
    <name type="scientific">Xaviernesmea rhizosphaerae</name>
    <dbReference type="NCBI Taxonomy" id="1672749"/>
    <lineage>
        <taxon>Bacteria</taxon>
        <taxon>Pseudomonadati</taxon>
        <taxon>Pseudomonadota</taxon>
        <taxon>Alphaproteobacteria</taxon>
        <taxon>Hyphomicrobiales</taxon>
        <taxon>Rhizobiaceae</taxon>
        <taxon>Rhizobium/Agrobacterium group</taxon>
        <taxon>Xaviernesmea</taxon>
    </lineage>
</organism>
<dbReference type="PROSITE" id="PS51664">
    <property type="entry name" value="YCAO"/>
    <property type="match status" value="1"/>
</dbReference>
<dbReference type="EMBL" id="MKIO01000022">
    <property type="protein sequence ID" value="OLP56362.1"/>
    <property type="molecule type" value="Genomic_DNA"/>
</dbReference>
<dbReference type="AlphaFoldDB" id="A0A1Q9AM10"/>
<dbReference type="Gene3D" id="3.30.1330.230">
    <property type="match status" value="1"/>
</dbReference>
<dbReference type="PANTHER" id="PTHR37809">
    <property type="entry name" value="RIBOSOMAL PROTEIN S12 METHYLTHIOTRANSFERASE ACCESSORY FACTOR YCAO"/>
    <property type="match status" value="1"/>
</dbReference>
<protein>
    <recommendedName>
        <fullName evidence="1">YcaO domain-containing protein</fullName>
    </recommendedName>
</protein>
<proteinExistence type="predicted"/>
<dbReference type="STRING" id="1672749.BJF92_15275"/>
<comment type="caution">
    <text evidence="2">The sequence shown here is derived from an EMBL/GenBank/DDBJ whole genome shotgun (WGS) entry which is preliminary data.</text>
</comment>
<dbReference type="InterPro" id="IPR003776">
    <property type="entry name" value="YcaO-like_dom"/>
</dbReference>
<accession>A0A1Q9AM10</accession>
<dbReference type="PANTHER" id="PTHR37809:SF1">
    <property type="entry name" value="RIBOSOMAL PROTEIN S12 METHYLTHIOTRANSFERASE ACCESSORY FACTOR YCAO"/>
    <property type="match status" value="1"/>
</dbReference>
<reference evidence="2 3" key="1">
    <citation type="submission" date="2016-09" db="EMBL/GenBank/DDBJ databases">
        <title>Rhizobium sp. nov., a novel species isolated from the rice rhizosphere.</title>
        <authorList>
            <person name="Zhao J."/>
            <person name="Zhang X."/>
        </authorList>
    </citation>
    <scope>NUCLEOTIDE SEQUENCE [LARGE SCALE GENOMIC DNA]</scope>
    <source>
        <strain evidence="2 3">MH17</strain>
    </source>
</reference>
<evidence type="ECO:0000313" key="2">
    <source>
        <dbReference type="EMBL" id="OLP56362.1"/>
    </source>
</evidence>
<sequence>MDPELLKRFGITRIGDVTDLDIIGVPVWFATRPNSRGLSVAQGKGLTVEQARISAVMEAIEGAVAEDTQSHIVSIDSLEAMRARGVDVIPLETLGRVNVDNLDGHQERAWVRGRSVRHGNDVFAPYELIGLDFRADFPWDRRAFHMSSEGLAAGFDYDRAILHALLELVENDACFLIDAFETRIAASGPITLKRAVNPALDLLMAHISERGLSVDFFNLTTDIGIPVVMASLRRSILTVEGPTVRHSAGVACRLTVHDAALAALLEAIQARLTDISGARDDLSPNRYQMDHEIDAKRPPRDPVENGFPCVTFTSKLAAPMWQPLADHLFAVGVDDIYLFPLTTGVEGLHVVRTLAKGLNATGPGLQRMKPAVLEQFLFRRARP</sequence>
<name>A0A1Q9AM10_9HYPH</name>
<dbReference type="Pfam" id="PF02624">
    <property type="entry name" value="YcaO"/>
    <property type="match status" value="1"/>
</dbReference>
<gene>
    <name evidence="2" type="ORF">BJF92_15275</name>
</gene>
<dbReference type="NCBIfam" id="TIGR00702">
    <property type="entry name" value="YcaO-type kinase domain"/>
    <property type="match status" value="1"/>
</dbReference>
<evidence type="ECO:0000259" key="1">
    <source>
        <dbReference type="PROSITE" id="PS51664"/>
    </source>
</evidence>
<dbReference type="Proteomes" id="UP000186143">
    <property type="component" value="Unassembled WGS sequence"/>
</dbReference>
<evidence type="ECO:0000313" key="3">
    <source>
        <dbReference type="Proteomes" id="UP000186143"/>
    </source>
</evidence>